<evidence type="ECO:0000313" key="3">
    <source>
        <dbReference type="Proteomes" id="UP000184536"/>
    </source>
</evidence>
<protein>
    <submittedName>
        <fullName evidence="2">UDP-N-acetylmuramoyl-L-alanyl-D-glutamate--2,6-diaminopimelate ligase</fullName>
    </submittedName>
</protein>
<dbReference type="PANTHER" id="PTHR23135:SF4">
    <property type="entry name" value="UDP-N-ACETYLMURAMOYL-L-ALANYL-D-GLUTAMATE--2,6-DIAMINOPIMELATE LIGASE MURE HOMOLOG, CHLOROPLASTIC"/>
    <property type="match status" value="1"/>
</dbReference>
<dbReference type="EMBL" id="FQZV01000039">
    <property type="protein sequence ID" value="SHJ74072.1"/>
    <property type="molecule type" value="Genomic_DNA"/>
</dbReference>
<comment type="pathway">
    <text evidence="1">Cell wall biogenesis; peptidoglycan biosynthesis.</text>
</comment>
<accession>A0A1M6LSI6</accession>
<proteinExistence type="predicted"/>
<dbReference type="GO" id="GO:0016874">
    <property type="term" value="F:ligase activity"/>
    <property type="evidence" value="ECO:0007669"/>
    <property type="project" value="UniProtKB-KW"/>
</dbReference>
<dbReference type="PANTHER" id="PTHR23135">
    <property type="entry name" value="MUR LIGASE FAMILY MEMBER"/>
    <property type="match status" value="1"/>
</dbReference>
<name>A0A1M6LSI6_9FIRM</name>
<dbReference type="AlphaFoldDB" id="A0A1M6LSI6"/>
<gene>
    <name evidence="2" type="ORF">SAMN02745975_02752</name>
</gene>
<organism evidence="2 3">
    <name type="scientific">Geosporobacter subterraneus DSM 17957</name>
    <dbReference type="NCBI Taxonomy" id="1121919"/>
    <lineage>
        <taxon>Bacteria</taxon>
        <taxon>Bacillati</taxon>
        <taxon>Bacillota</taxon>
        <taxon>Clostridia</taxon>
        <taxon>Peptostreptococcales</taxon>
        <taxon>Thermotaleaceae</taxon>
        <taxon>Geosporobacter</taxon>
    </lineage>
</organism>
<evidence type="ECO:0000313" key="2">
    <source>
        <dbReference type="EMBL" id="SHJ74072.1"/>
    </source>
</evidence>
<reference evidence="3" key="1">
    <citation type="submission" date="2016-11" db="EMBL/GenBank/DDBJ databases">
        <authorList>
            <person name="Varghese N."/>
            <person name="Submissions S."/>
        </authorList>
    </citation>
    <scope>NUCLEOTIDE SEQUENCE [LARGE SCALE GENOMIC DNA]</scope>
    <source>
        <strain evidence="3">DSM 17957</strain>
    </source>
</reference>
<dbReference type="RefSeq" id="WP_110941833.1">
    <property type="nucleotide sequence ID" value="NZ_FQZV01000039.1"/>
</dbReference>
<keyword evidence="3" id="KW-1185">Reference proteome</keyword>
<dbReference type="OrthoDB" id="1706403at2"/>
<dbReference type="SUPFAM" id="SSF53623">
    <property type="entry name" value="MurD-like peptide ligases, catalytic domain"/>
    <property type="match status" value="1"/>
</dbReference>
<sequence length="282" mass="32212">MTDREMTQLKTISDINDWLVKKSQRYDYPSEKLKFIGIVEERGRMIAAQMITNMLECHGLSADIKNTDELFHYSFGEENLSLLVDRYLNYLQKQVENKKDVIIFQIYTDFINVYPLLQTPFDIFIHTMPEPNGTNFQGEIVQKISLCKGFIDHLPKDCVIAVSMDDLICVDFLEVLKDRMVITYGLSSRATVTASSIETEPFLKFHFCIQRGITTNNGIEIEPMEFPAELKLLGKWNVYDILAAATGAMVLGVLPEEITSALLGLRGHTAKTENEKNIYISY</sequence>
<evidence type="ECO:0000256" key="1">
    <source>
        <dbReference type="ARBA" id="ARBA00004752"/>
    </source>
</evidence>
<dbReference type="GO" id="GO:0005524">
    <property type="term" value="F:ATP binding"/>
    <property type="evidence" value="ECO:0007669"/>
    <property type="project" value="InterPro"/>
</dbReference>
<dbReference type="InterPro" id="IPR036565">
    <property type="entry name" value="Mur-like_cat_sf"/>
</dbReference>
<keyword evidence="2" id="KW-0436">Ligase</keyword>
<dbReference type="Gene3D" id="3.40.1190.10">
    <property type="entry name" value="Mur-like, catalytic domain"/>
    <property type="match status" value="1"/>
</dbReference>
<dbReference type="STRING" id="1121919.SAMN02745975_02752"/>
<dbReference type="Proteomes" id="UP000184536">
    <property type="component" value="Unassembled WGS sequence"/>
</dbReference>